<accession>A0A8H7XU54</accession>
<comment type="caution">
    <text evidence="2">The sequence shown here is derived from an EMBL/GenBank/DDBJ whole genome shotgun (WGS) entry which is preliminary data.</text>
</comment>
<dbReference type="AlphaFoldDB" id="A0A8H7XU54"/>
<dbReference type="OrthoDB" id="10382804at2759"/>
<keyword evidence="1" id="KW-0732">Signal</keyword>
<sequence>MKLTIVSSILLAYLCTAISVSAYPVRRSESSDALVHSARDIASLETVQLEARAFDSRMVERGLWEVVKAIRKGDTPEQKAHRKEYKASVAESKRLQKAAGKVISAQAKQEMGAKDWKKGNIAMTWQSYKGSGGEYERKAKKHLEDLVRKDWKSKGNQQNMRHADLSIEVLKSGRIMGQVRYNNGPNQIPQSSNTFLWDP</sequence>
<feature type="chain" id="PRO_5034604607" evidence="1">
    <location>
        <begin position="23"/>
        <end position="199"/>
    </location>
</feature>
<name>A0A8H7XU54_PSICU</name>
<reference evidence="2" key="1">
    <citation type="submission" date="2021-02" db="EMBL/GenBank/DDBJ databases">
        <title>Psilocybe cubensis genome.</title>
        <authorList>
            <person name="Mckernan K.J."/>
            <person name="Crawford S."/>
            <person name="Trippe A."/>
            <person name="Kane L.T."/>
            <person name="Mclaughlin S."/>
        </authorList>
    </citation>
    <scope>NUCLEOTIDE SEQUENCE [LARGE SCALE GENOMIC DNA]</scope>
    <source>
        <strain evidence="2">MGC-MH-2018</strain>
    </source>
</reference>
<organism evidence="2">
    <name type="scientific">Psilocybe cubensis</name>
    <name type="common">Psychedelic mushroom</name>
    <name type="synonym">Stropharia cubensis</name>
    <dbReference type="NCBI Taxonomy" id="181762"/>
    <lineage>
        <taxon>Eukaryota</taxon>
        <taxon>Fungi</taxon>
        <taxon>Dikarya</taxon>
        <taxon>Basidiomycota</taxon>
        <taxon>Agaricomycotina</taxon>
        <taxon>Agaricomycetes</taxon>
        <taxon>Agaricomycetidae</taxon>
        <taxon>Agaricales</taxon>
        <taxon>Agaricineae</taxon>
        <taxon>Strophariaceae</taxon>
        <taxon>Psilocybe</taxon>
    </lineage>
</organism>
<evidence type="ECO:0000313" key="2">
    <source>
        <dbReference type="EMBL" id="KAG5166943.1"/>
    </source>
</evidence>
<protein>
    <submittedName>
        <fullName evidence="2">Uncharacterized protein</fullName>
    </submittedName>
</protein>
<gene>
    <name evidence="2" type="ORF">JR316_007280</name>
</gene>
<proteinExistence type="predicted"/>
<evidence type="ECO:0000256" key="1">
    <source>
        <dbReference type="SAM" id="SignalP"/>
    </source>
</evidence>
<feature type="signal peptide" evidence="1">
    <location>
        <begin position="1"/>
        <end position="22"/>
    </location>
</feature>
<dbReference type="EMBL" id="JAFIQS010000007">
    <property type="protein sequence ID" value="KAG5166943.1"/>
    <property type="molecule type" value="Genomic_DNA"/>
</dbReference>